<sequence length="221" mass="24928">MWLSCFDCGYNVTSAFDTVTLLPLEYGTRSFRDLNWYFCTDQDPGRKGLSVMEENDDIVKLSCLIWLGADPKPSDPHLSCRIMIVIPAAANGVAFSRGAQLMRSQTAKCRDFDKGMSRRELLHGPGRPRALAPLFKSHEPSAMKPILIILITLNSALFGFGKKTHRRQTVTCTSYDFSHEPQAAHGCFLSNSTQEDPDTVDCKLRFTQESDDEEKYEYPMD</sequence>
<gene>
    <name evidence="1" type="ORF">VP01_1389g1</name>
</gene>
<evidence type="ECO:0000313" key="1">
    <source>
        <dbReference type="EMBL" id="KNZ61520.1"/>
    </source>
</evidence>
<organism evidence="1 2">
    <name type="scientific">Puccinia sorghi</name>
    <dbReference type="NCBI Taxonomy" id="27349"/>
    <lineage>
        <taxon>Eukaryota</taxon>
        <taxon>Fungi</taxon>
        <taxon>Dikarya</taxon>
        <taxon>Basidiomycota</taxon>
        <taxon>Pucciniomycotina</taxon>
        <taxon>Pucciniomycetes</taxon>
        <taxon>Pucciniales</taxon>
        <taxon>Pucciniaceae</taxon>
        <taxon>Puccinia</taxon>
    </lineage>
</organism>
<dbReference type="Proteomes" id="UP000037035">
    <property type="component" value="Unassembled WGS sequence"/>
</dbReference>
<accession>A0A0L6VN33</accession>
<dbReference type="OrthoDB" id="2495793at2759"/>
<evidence type="ECO:0000313" key="2">
    <source>
        <dbReference type="Proteomes" id="UP000037035"/>
    </source>
</evidence>
<proteinExistence type="predicted"/>
<dbReference type="AlphaFoldDB" id="A0A0L6VN33"/>
<comment type="caution">
    <text evidence="1">The sequence shown here is derived from an EMBL/GenBank/DDBJ whole genome shotgun (WGS) entry which is preliminary data.</text>
</comment>
<protein>
    <submittedName>
        <fullName evidence="1">Uncharacterized protein</fullName>
    </submittedName>
</protein>
<reference evidence="1 2" key="1">
    <citation type="submission" date="2015-08" db="EMBL/GenBank/DDBJ databases">
        <title>Next Generation Sequencing and Analysis of the Genome of Puccinia sorghi L Schw, the Causal Agent of Maize Common Rust.</title>
        <authorList>
            <person name="Rochi L."/>
            <person name="Burguener G."/>
            <person name="Darino M."/>
            <person name="Turjanski A."/>
            <person name="Kreff E."/>
            <person name="Dieguez M.J."/>
            <person name="Sacco F."/>
        </authorList>
    </citation>
    <scope>NUCLEOTIDE SEQUENCE [LARGE SCALE GENOMIC DNA]</scope>
    <source>
        <strain evidence="1 2">RO10H11247</strain>
    </source>
</reference>
<keyword evidence="2" id="KW-1185">Reference proteome</keyword>
<dbReference type="EMBL" id="LAVV01004331">
    <property type="protein sequence ID" value="KNZ61520.1"/>
    <property type="molecule type" value="Genomic_DNA"/>
</dbReference>
<name>A0A0L6VN33_9BASI</name>
<dbReference type="VEuPathDB" id="FungiDB:VP01_1389g1"/>